<organism evidence="2 3">
    <name type="scientific">Helianthus annuus</name>
    <name type="common">Common sunflower</name>
    <dbReference type="NCBI Taxonomy" id="4232"/>
    <lineage>
        <taxon>Eukaryota</taxon>
        <taxon>Viridiplantae</taxon>
        <taxon>Streptophyta</taxon>
        <taxon>Embryophyta</taxon>
        <taxon>Tracheophyta</taxon>
        <taxon>Spermatophyta</taxon>
        <taxon>Magnoliopsida</taxon>
        <taxon>eudicotyledons</taxon>
        <taxon>Gunneridae</taxon>
        <taxon>Pentapetalae</taxon>
        <taxon>asterids</taxon>
        <taxon>campanulids</taxon>
        <taxon>Asterales</taxon>
        <taxon>Asteraceae</taxon>
        <taxon>Asteroideae</taxon>
        <taxon>Heliantheae alliance</taxon>
        <taxon>Heliantheae</taxon>
        <taxon>Helianthus</taxon>
    </lineage>
</organism>
<feature type="domain" description="F-box" evidence="1">
    <location>
        <begin position="17"/>
        <end position="52"/>
    </location>
</feature>
<sequence>MEEEICTTSAHRVCSIEDLLSKILAGLPLGSLRLSKSVCKRWLHLITGPSFNLLRSKADHPCFLLRHAFSVFDYVPLTSIQRPLISISFPFNADNLEVLQSCNGLLLCLDHKPADKLYVYNPTINVASTAP</sequence>
<dbReference type="PANTHER" id="PTHR31672:SF2">
    <property type="entry name" value="F-BOX DOMAIN-CONTAINING PROTEIN"/>
    <property type="match status" value="1"/>
</dbReference>
<proteinExistence type="predicted"/>
<dbReference type="EMBL" id="MNCJ02000322">
    <property type="protein sequence ID" value="KAF5799181.1"/>
    <property type="molecule type" value="Genomic_DNA"/>
</dbReference>
<evidence type="ECO:0000259" key="1">
    <source>
        <dbReference type="Pfam" id="PF00646"/>
    </source>
</evidence>
<dbReference type="InterPro" id="IPR001810">
    <property type="entry name" value="F-box_dom"/>
</dbReference>
<dbReference type="Pfam" id="PF00646">
    <property type="entry name" value="F-box"/>
    <property type="match status" value="1"/>
</dbReference>
<evidence type="ECO:0000313" key="2">
    <source>
        <dbReference type="EMBL" id="KAF5799181.1"/>
    </source>
</evidence>
<reference evidence="2" key="1">
    <citation type="journal article" date="2017" name="Nature">
        <title>The sunflower genome provides insights into oil metabolism, flowering and Asterid evolution.</title>
        <authorList>
            <person name="Badouin H."/>
            <person name="Gouzy J."/>
            <person name="Grassa C.J."/>
            <person name="Murat F."/>
            <person name="Staton S.E."/>
            <person name="Cottret L."/>
            <person name="Lelandais-Briere C."/>
            <person name="Owens G.L."/>
            <person name="Carrere S."/>
            <person name="Mayjonade B."/>
            <person name="Legrand L."/>
            <person name="Gill N."/>
            <person name="Kane N.C."/>
            <person name="Bowers J.E."/>
            <person name="Hubner S."/>
            <person name="Bellec A."/>
            <person name="Berard A."/>
            <person name="Berges H."/>
            <person name="Blanchet N."/>
            <person name="Boniface M.C."/>
            <person name="Brunel D."/>
            <person name="Catrice O."/>
            <person name="Chaidir N."/>
            <person name="Claudel C."/>
            <person name="Donnadieu C."/>
            <person name="Faraut T."/>
            <person name="Fievet G."/>
            <person name="Helmstetter N."/>
            <person name="King M."/>
            <person name="Knapp S.J."/>
            <person name="Lai Z."/>
            <person name="Le Paslier M.C."/>
            <person name="Lippi Y."/>
            <person name="Lorenzon L."/>
            <person name="Mandel J.R."/>
            <person name="Marage G."/>
            <person name="Marchand G."/>
            <person name="Marquand E."/>
            <person name="Bret-Mestries E."/>
            <person name="Morien E."/>
            <person name="Nambeesan S."/>
            <person name="Nguyen T."/>
            <person name="Pegot-Espagnet P."/>
            <person name="Pouilly N."/>
            <person name="Raftis F."/>
            <person name="Sallet E."/>
            <person name="Schiex T."/>
            <person name="Thomas J."/>
            <person name="Vandecasteele C."/>
            <person name="Vares D."/>
            <person name="Vear F."/>
            <person name="Vautrin S."/>
            <person name="Crespi M."/>
            <person name="Mangin B."/>
            <person name="Burke J.M."/>
            <person name="Salse J."/>
            <person name="Munos S."/>
            <person name="Vincourt P."/>
            <person name="Rieseberg L.H."/>
            <person name="Langlade N.B."/>
        </authorList>
    </citation>
    <scope>NUCLEOTIDE SEQUENCE</scope>
    <source>
        <tissue evidence="2">Leaves</tissue>
    </source>
</reference>
<name>A0A9K3ILQ4_HELAN</name>
<evidence type="ECO:0000313" key="3">
    <source>
        <dbReference type="Proteomes" id="UP000215914"/>
    </source>
</evidence>
<dbReference type="InterPro" id="IPR036047">
    <property type="entry name" value="F-box-like_dom_sf"/>
</dbReference>
<reference evidence="2" key="2">
    <citation type="submission" date="2020-06" db="EMBL/GenBank/DDBJ databases">
        <title>Helianthus annuus Genome sequencing and assembly Release 2.</title>
        <authorList>
            <person name="Gouzy J."/>
            <person name="Langlade N."/>
            <person name="Munos S."/>
        </authorList>
    </citation>
    <scope>NUCLEOTIDE SEQUENCE</scope>
    <source>
        <tissue evidence="2">Leaves</tissue>
    </source>
</reference>
<protein>
    <submittedName>
        <fullName evidence="2">F-box-like domain superfamily protein</fullName>
    </submittedName>
</protein>
<dbReference type="Gramene" id="mRNA:HanXRQr2_Chr07g0301611">
    <property type="protein sequence ID" value="CDS:HanXRQr2_Chr07g0301611.1"/>
    <property type="gene ID" value="HanXRQr2_Chr07g0301611"/>
</dbReference>
<dbReference type="SUPFAM" id="SSF81383">
    <property type="entry name" value="F-box domain"/>
    <property type="match status" value="1"/>
</dbReference>
<dbReference type="AlphaFoldDB" id="A0A9K3ILQ4"/>
<gene>
    <name evidence="2" type="ORF">HanXRQr2_Chr07g0301611</name>
</gene>
<keyword evidence="3" id="KW-1185">Reference proteome</keyword>
<dbReference type="Proteomes" id="UP000215914">
    <property type="component" value="Unassembled WGS sequence"/>
</dbReference>
<comment type="caution">
    <text evidence="2">The sequence shown here is derived from an EMBL/GenBank/DDBJ whole genome shotgun (WGS) entry which is preliminary data.</text>
</comment>
<dbReference type="PANTHER" id="PTHR31672">
    <property type="entry name" value="BNACNNG10540D PROTEIN"/>
    <property type="match status" value="1"/>
</dbReference>
<dbReference type="InterPro" id="IPR050796">
    <property type="entry name" value="SCF_F-box_component"/>
</dbReference>
<accession>A0A9K3ILQ4</accession>